<dbReference type="InterPro" id="IPR006083">
    <property type="entry name" value="PRK/URK"/>
</dbReference>
<feature type="transmembrane region" description="Helical" evidence="7">
    <location>
        <begin position="164"/>
        <end position="183"/>
    </location>
</feature>
<sequence length="394" mass="45269">LMSWLGNTNIKKLLLLYWFSPVLIYISFIHGQLDVIPIAILFISLFFLFKRMIFWSAVFLGLAAATKTMVVLVFPFMLLFLLSKGSKVKVLLGFGLVSLLSFIVPNIPFIFSNSFFEMVFQNREQVKLFESSLLIGGYSFYLVPAAYILLLFKGISIKGFNRDVFVMFLAFSFGIILLFIPPMQGWYMWLIPFLIYFYSKSEGMSYLLLLGLQLFYLIYFAFSENSDYFQLFNVISGKEVTSYNLYYQLLDQGYDAEQLSNLAFTALQTLLVANCLWIFQSGLNSYTKHKITSSPFLLGIGGNSGVGKTVISKAVSEVFQDYNTTILKGDDMHRWRRGDLNWNSYTHLDPKSNLLHEEISMLRNLKGGKKIYRRKYNHSSGNFDSEKPVKPSNL</sequence>
<dbReference type="Pfam" id="PF09594">
    <property type="entry name" value="GT87"/>
    <property type="match status" value="1"/>
</dbReference>
<dbReference type="Pfam" id="PF00485">
    <property type="entry name" value="PRK"/>
    <property type="match status" value="1"/>
</dbReference>
<evidence type="ECO:0000259" key="8">
    <source>
        <dbReference type="Pfam" id="PF00485"/>
    </source>
</evidence>
<feature type="transmembrane region" description="Helical" evidence="7">
    <location>
        <begin position="90"/>
        <end position="111"/>
    </location>
</feature>
<keyword evidence="2" id="KW-1003">Cell membrane</keyword>
<accession>A0A382LT51</accession>
<evidence type="ECO:0000256" key="4">
    <source>
        <dbReference type="ARBA" id="ARBA00022692"/>
    </source>
</evidence>
<feature type="transmembrane region" description="Helical" evidence="7">
    <location>
        <begin position="131"/>
        <end position="152"/>
    </location>
</feature>
<protein>
    <recommendedName>
        <fullName evidence="8">Phosphoribulokinase/uridine kinase domain-containing protein</fullName>
    </recommendedName>
</protein>
<feature type="transmembrane region" description="Helical" evidence="7">
    <location>
        <begin position="203"/>
        <end position="222"/>
    </location>
</feature>
<evidence type="ECO:0000313" key="9">
    <source>
        <dbReference type="EMBL" id="SVC39924.1"/>
    </source>
</evidence>
<dbReference type="GO" id="GO:0005524">
    <property type="term" value="F:ATP binding"/>
    <property type="evidence" value="ECO:0007669"/>
    <property type="project" value="InterPro"/>
</dbReference>
<name>A0A382LT51_9ZZZZ</name>
<feature type="transmembrane region" description="Helical" evidence="7">
    <location>
        <begin position="12"/>
        <end position="28"/>
    </location>
</feature>
<keyword evidence="6 7" id="KW-0472">Membrane</keyword>
<organism evidence="9">
    <name type="scientific">marine metagenome</name>
    <dbReference type="NCBI Taxonomy" id="408172"/>
    <lineage>
        <taxon>unclassified sequences</taxon>
        <taxon>metagenomes</taxon>
        <taxon>ecological metagenomes</taxon>
    </lineage>
</organism>
<evidence type="ECO:0000256" key="7">
    <source>
        <dbReference type="SAM" id="Phobius"/>
    </source>
</evidence>
<dbReference type="EMBL" id="UINC01089115">
    <property type="protein sequence ID" value="SVC39924.1"/>
    <property type="molecule type" value="Genomic_DNA"/>
</dbReference>
<feature type="non-terminal residue" evidence="9">
    <location>
        <position position="394"/>
    </location>
</feature>
<gene>
    <name evidence="9" type="ORF">METZ01_LOCUS292778</name>
</gene>
<dbReference type="GO" id="GO:0016301">
    <property type="term" value="F:kinase activity"/>
    <property type="evidence" value="ECO:0007669"/>
    <property type="project" value="InterPro"/>
</dbReference>
<keyword evidence="3" id="KW-0808">Transferase</keyword>
<evidence type="ECO:0000256" key="2">
    <source>
        <dbReference type="ARBA" id="ARBA00022475"/>
    </source>
</evidence>
<dbReference type="Gene3D" id="3.40.50.300">
    <property type="entry name" value="P-loop containing nucleotide triphosphate hydrolases"/>
    <property type="match status" value="1"/>
</dbReference>
<dbReference type="InterPro" id="IPR027417">
    <property type="entry name" value="P-loop_NTPase"/>
</dbReference>
<keyword evidence="4 7" id="KW-0812">Transmembrane</keyword>
<evidence type="ECO:0000256" key="6">
    <source>
        <dbReference type="ARBA" id="ARBA00023136"/>
    </source>
</evidence>
<comment type="subcellular location">
    <subcellularLocation>
        <location evidence="1">Cell membrane</location>
        <topology evidence="1">Multi-pass membrane protein</topology>
    </subcellularLocation>
</comment>
<dbReference type="AlphaFoldDB" id="A0A382LT51"/>
<evidence type="ECO:0000256" key="3">
    <source>
        <dbReference type="ARBA" id="ARBA00022679"/>
    </source>
</evidence>
<feature type="non-terminal residue" evidence="9">
    <location>
        <position position="1"/>
    </location>
</feature>
<dbReference type="GO" id="GO:0016758">
    <property type="term" value="F:hexosyltransferase activity"/>
    <property type="evidence" value="ECO:0007669"/>
    <property type="project" value="InterPro"/>
</dbReference>
<dbReference type="SUPFAM" id="SSF52540">
    <property type="entry name" value="P-loop containing nucleoside triphosphate hydrolases"/>
    <property type="match status" value="1"/>
</dbReference>
<keyword evidence="5 7" id="KW-1133">Transmembrane helix</keyword>
<evidence type="ECO:0000256" key="5">
    <source>
        <dbReference type="ARBA" id="ARBA00022989"/>
    </source>
</evidence>
<feature type="transmembrane region" description="Helical" evidence="7">
    <location>
        <begin position="59"/>
        <end position="83"/>
    </location>
</feature>
<proteinExistence type="predicted"/>
<dbReference type="GO" id="GO:0005886">
    <property type="term" value="C:plasma membrane"/>
    <property type="evidence" value="ECO:0007669"/>
    <property type="project" value="UniProtKB-SubCell"/>
</dbReference>
<dbReference type="InterPro" id="IPR018584">
    <property type="entry name" value="GT87"/>
</dbReference>
<reference evidence="9" key="1">
    <citation type="submission" date="2018-05" db="EMBL/GenBank/DDBJ databases">
        <authorList>
            <person name="Lanie J.A."/>
            <person name="Ng W.-L."/>
            <person name="Kazmierczak K.M."/>
            <person name="Andrzejewski T.M."/>
            <person name="Davidsen T.M."/>
            <person name="Wayne K.J."/>
            <person name="Tettelin H."/>
            <person name="Glass J.I."/>
            <person name="Rusch D."/>
            <person name="Podicherti R."/>
            <person name="Tsui H.-C.T."/>
            <person name="Winkler M.E."/>
        </authorList>
    </citation>
    <scope>NUCLEOTIDE SEQUENCE</scope>
</reference>
<evidence type="ECO:0000256" key="1">
    <source>
        <dbReference type="ARBA" id="ARBA00004651"/>
    </source>
</evidence>
<feature type="domain" description="Phosphoribulokinase/uridine kinase" evidence="8">
    <location>
        <begin position="298"/>
        <end position="389"/>
    </location>
</feature>